<sequence>MKKKGNYIGISGTLLVHAVAIALLILLGITAPAQEEESGIALMAGASSAYGESNPKTLIKVDVLPKQELITQTEEEAPAIPSVNKAQKEKTEARKAEEARQLAERKEREKEKKTAEDVAMRVAGAFGKDKQKNDKNASLLGTGLAGEGAGDAPDGSASNNGGGYGTFDLNGRSISGEGLPRPQYNVQEEGKVVIIITVNPAGHVINTGINRQTNTVNSVLRKAAEEAAKKARFNTVDGVTNQTGTITYYFHLK</sequence>
<reference evidence="7" key="1">
    <citation type="submission" date="2019-03" db="EMBL/GenBank/DDBJ databases">
        <title>Single cell metagenomics reveals metabolic interactions within the superorganism composed of flagellate Streblomastix strix and complex community of Bacteroidetes bacteria on its surface.</title>
        <authorList>
            <person name="Treitli S.C."/>
            <person name="Kolisko M."/>
            <person name="Husnik F."/>
            <person name="Keeling P."/>
            <person name="Hampl V."/>
        </authorList>
    </citation>
    <scope>NUCLEOTIDE SEQUENCE</scope>
    <source>
        <strain evidence="7">STM</strain>
    </source>
</reference>
<dbReference type="SUPFAM" id="SSF74653">
    <property type="entry name" value="TolA/TonB C-terminal domain"/>
    <property type="match status" value="1"/>
</dbReference>
<dbReference type="GO" id="GO:0016020">
    <property type="term" value="C:membrane"/>
    <property type="evidence" value="ECO:0007669"/>
    <property type="project" value="UniProtKB-SubCell"/>
</dbReference>
<dbReference type="EMBL" id="SNRY01002497">
    <property type="protein sequence ID" value="KAA6324818.1"/>
    <property type="molecule type" value="Genomic_DNA"/>
</dbReference>
<gene>
    <name evidence="7" type="ORF">EZS27_025902</name>
</gene>
<evidence type="ECO:0000256" key="2">
    <source>
        <dbReference type="ARBA" id="ARBA00022692"/>
    </source>
</evidence>
<organism evidence="7">
    <name type="scientific">termite gut metagenome</name>
    <dbReference type="NCBI Taxonomy" id="433724"/>
    <lineage>
        <taxon>unclassified sequences</taxon>
        <taxon>metagenomes</taxon>
        <taxon>organismal metagenomes</taxon>
    </lineage>
</organism>
<evidence type="ECO:0000313" key="7">
    <source>
        <dbReference type="EMBL" id="KAA6324818.1"/>
    </source>
</evidence>
<feature type="compositionally biased region" description="Basic and acidic residues" evidence="5">
    <location>
        <begin position="86"/>
        <end position="119"/>
    </location>
</feature>
<dbReference type="InterPro" id="IPR006260">
    <property type="entry name" value="TonB/TolA_C"/>
</dbReference>
<name>A0A5J4QUK2_9ZZZZ</name>
<comment type="subcellular location">
    <subcellularLocation>
        <location evidence="1">Membrane</location>
        <topology evidence="1">Single-pass membrane protein</topology>
    </subcellularLocation>
</comment>
<dbReference type="AlphaFoldDB" id="A0A5J4QUK2"/>
<proteinExistence type="predicted"/>
<keyword evidence="2 6" id="KW-0812">Transmembrane</keyword>
<evidence type="ECO:0000256" key="6">
    <source>
        <dbReference type="SAM" id="Phobius"/>
    </source>
</evidence>
<accession>A0A5J4QUK2</accession>
<evidence type="ECO:0000256" key="3">
    <source>
        <dbReference type="ARBA" id="ARBA00022989"/>
    </source>
</evidence>
<evidence type="ECO:0000256" key="1">
    <source>
        <dbReference type="ARBA" id="ARBA00004167"/>
    </source>
</evidence>
<dbReference type="NCBIfam" id="TIGR01352">
    <property type="entry name" value="tonB_Cterm"/>
    <property type="match status" value="1"/>
</dbReference>
<keyword evidence="4 6" id="KW-0472">Membrane</keyword>
<evidence type="ECO:0000256" key="4">
    <source>
        <dbReference type="ARBA" id="ARBA00023136"/>
    </source>
</evidence>
<feature type="transmembrane region" description="Helical" evidence="6">
    <location>
        <begin position="7"/>
        <end position="29"/>
    </location>
</feature>
<feature type="region of interest" description="Disordered" evidence="5">
    <location>
        <begin position="75"/>
        <end position="164"/>
    </location>
</feature>
<comment type="caution">
    <text evidence="7">The sequence shown here is derived from an EMBL/GenBank/DDBJ whole genome shotgun (WGS) entry which is preliminary data.</text>
</comment>
<protein>
    <submittedName>
        <fullName evidence="7">Uncharacterized protein</fullName>
    </submittedName>
</protein>
<evidence type="ECO:0000256" key="5">
    <source>
        <dbReference type="SAM" id="MobiDB-lite"/>
    </source>
</evidence>
<keyword evidence="3 6" id="KW-1133">Transmembrane helix</keyword>